<evidence type="ECO:0000256" key="1">
    <source>
        <dbReference type="SAM" id="Coils"/>
    </source>
</evidence>
<dbReference type="PANTHER" id="PTHR22674">
    <property type="entry name" value="NTPASE, KAP FAMILY P-LOOP DOMAIN-CONTAINING 1"/>
    <property type="match status" value="1"/>
</dbReference>
<evidence type="ECO:0000313" key="3">
    <source>
        <dbReference type="EMBL" id="MFC3293724.1"/>
    </source>
</evidence>
<proteinExistence type="predicted"/>
<sequence length="725" mass="82358">MEDKNYSSDSPIHEQGQDRFSRWSFSERVAQVISKRSDPSSIVIGLYGIWGDGKTSVLNFIEKSLESDKKVICIKFNPWRFGTEDELLTGFFFDIAEALDAELIKTGDKLKDFVKKAAPGAGAIMGAKGAGEVLGSFISGPDINELKKRIECELESAKRRVLILIDDVDRLEKAEIQALFRLVKLTADFKYTSYILAFDKDVVAASLQDRYSSAAENSGEAFLEKIIQVPLHLPAVEKQVLREFCFQGVDEAINIAGISLSEQQVQEFVRDFSAAFDDCLTTPRKAKLYGNILMFSLPILQGEVNPVDLMLLEGIRTFCPSLYEVLRINKGLFTGSFRDSYYSNNDDEKEQIRNLLDDALSRGKNINKAGFIDLLKNMFPKLQSVYGNMSYGSDWYEKWNNGQRICSENYFSRYFTYAIPKGDISDKVIQELFNESEKWSEPFGFESNPLNEILNDSSAEALIKKMRHQAGKINADASLALAVAIAQKSDDIPNPEVFYSWMTPFSQASMLVSDLIQNVQKPDRVALAKKCIELSASLEFKLEIFRWLKREDENKPEKDAFSEACIDEIGKHLGKIINDKIEGRGDLTKLVPKSIPTIFYTLNKYVRNEYVNDYVAGLISNDSEALVRILDSYVPIAWGMESCISHKSDFEREQYNSLTGQLDASIVLNAIQDHFHQAMDVSDDFPRVYDDDVEKGVLFLEQFVWLHQYVLREWESEEESHDSEE</sequence>
<keyword evidence="1" id="KW-0175">Coiled coil</keyword>
<keyword evidence="4" id="KW-1185">Reference proteome</keyword>
<reference evidence="4" key="1">
    <citation type="journal article" date="2019" name="Int. J. Syst. Evol. Microbiol.">
        <title>The Global Catalogue of Microorganisms (GCM) 10K type strain sequencing project: providing services to taxonomists for standard genome sequencing and annotation.</title>
        <authorList>
            <consortium name="The Broad Institute Genomics Platform"/>
            <consortium name="The Broad Institute Genome Sequencing Center for Infectious Disease"/>
            <person name="Wu L."/>
            <person name="Ma J."/>
        </authorList>
    </citation>
    <scope>NUCLEOTIDE SEQUENCE [LARGE SCALE GENOMIC DNA]</scope>
    <source>
        <strain evidence="4">KCTC 12847</strain>
    </source>
</reference>
<dbReference type="Proteomes" id="UP001595640">
    <property type="component" value="Unassembled WGS sequence"/>
</dbReference>
<feature type="domain" description="KAP NTPase" evidence="2">
    <location>
        <begin position="24"/>
        <end position="294"/>
    </location>
</feature>
<feature type="coiled-coil region" evidence="1">
    <location>
        <begin position="147"/>
        <end position="174"/>
    </location>
</feature>
<evidence type="ECO:0000313" key="4">
    <source>
        <dbReference type="Proteomes" id="UP001595640"/>
    </source>
</evidence>
<dbReference type="SUPFAM" id="SSF52540">
    <property type="entry name" value="P-loop containing nucleoside triphosphate hydrolases"/>
    <property type="match status" value="1"/>
</dbReference>
<organism evidence="3 4">
    <name type="scientific">Modicisalibacter luteus</name>
    <dbReference type="NCBI Taxonomy" id="453962"/>
    <lineage>
        <taxon>Bacteria</taxon>
        <taxon>Pseudomonadati</taxon>
        <taxon>Pseudomonadota</taxon>
        <taxon>Gammaproteobacteria</taxon>
        <taxon>Oceanospirillales</taxon>
        <taxon>Halomonadaceae</taxon>
        <taxon>Modicisalibacter</taxon>
    </lineage>
</organism>
<dbReference type="InterPro" id="IPR052754">
    <property type="entry name" value="NTPase_KAP_P-loop"/>
</dbReference>
<protein>
    <submittedName>
        <fullName evidence="3">P-loop NTPase fold protein</fullName>
    </submittedName>
</protein>
<name>A0ABV7M787_9GAMM</name>
<dbReference type="InterPro" id="IPR027417">
    <property type="entry name" value="P-loop_NTPase"/>
</dbReference>
<dbReference type="Pfam" id="PF07693">
    <property type="entry name" value="KAP_NTPase"/>
    <property type="match status" value="1"/>
</dbReference>
<dbReference type="RefSeq" id="WP_019018744.1">
    <property type="nucleotide sequence ID" value="NZ_BMXD01000001.1"/>
</dbReference>
<dbReference type="InterPro" id="IPR011646">
    <property type="entry name" value="KAP_P-loop"/>
</dbReference>
<comment type="caution">
    <text evidence="3">The sequence shown here is derived from an EMBL/GenBank/DDBJ whole genome shotgun (WGS) entry which is preliminary data.</text>
</comment>
<gene>
    <name evidence="3" type="ORF">ACFOEI_16870</name>
</gene>
<dbReference type="EMBL" id="JBHRUH010000031">
    <property type="protein sequence ID" value="MFC3293724.1"/>
    <property type="molecule type" value="Genomic_DNA"/>
</dbReference>
<dbReference type="Gene3D" id="3.40.50.300">
    <property type="entry name" value="P-loop containing nucleotide triphosphate hydrolases"/>
    <property type="match status" value="1"/>
</dbReference>
<evidence type="ECO:0000259" key="2">
    <source>
        <dbReference type="Pfam" id="PF07693"/>
    </source>
</evidence>
<accession>A0ABV7M787</accession>
<dbReference type="PANTHER" id="PTHR22674:SF6">
    <property type="entry name" value="NTPASE KAP FAMILY P-LOOP DOMAIN-CONTAINING PROTEIN 1"/>
    <property type="match status" value="1"/>
</dbReference>